<dbReference type="SMART" id="SM00448">
    <property type="entry name" value="REC"/>
    <property type="match status" value="1"/>
</dbReference>
<evidence type="ECO:0000313" key="2">
    <source>
        <dbReference type="EMBL" id="QQL49945.1"/>
    </source>
</evidence>
<gene>
    <name evidence="2" type="ORF">GO620_000400</name>
</gene>
<evidence type="ECO:0000256" key="1">
    <source>
        <dbReference type="ARBA" id="ARBA00022553"/>
    </source>
</evidence>
<dbReference type="Pfam" id="PF00072">
    <property type="entry name" value="Response_reg"/>
    <property type="match status" value="1"/>
</dbReference>
<dbReference type="SUPFAM" id="SSF52172">
    <property type="entry name" value="CheY-like"/>
    <property type="match status" value="1"/>
</dbReference>
<organism evidence="2 3">
    <name type="scientific">Mucilaginibacter ginkgonis</name>
    <dbReference type="NCBI Taxonomy" id="2682091"/>
    <lineage>
        <taxon>Bacteria</taxon>
        <taxon>Pseudomonadati</taxon>
        <taxon>Bacteroidota</taxon>
        <taxon>Sphingobacteriia</taxon>
        <taxon>Sphingobacteriales</taxon>
        <taxon>Sphingobacteriaceae</taxon>
        <taxon>Mucilaginibacter</taxon>
    </lineage>
</organism>
<dbReference type="AlphaFoldDB" id="A0A6I4HVS6"/>
<dbReference type="GO" id="GO:0000160">
    <property type="term" value="P:phosphorelay signal transduction system"/>
    <property type="evidence" value="ECO:0007669"/>
    <property type="project" value="InterPro"/>
</dbReference>
<dbReference type="InterPro" id="IPR001789">
    <property type="entry name" value="Sig_transdc_resp-reg_receiver"/>
</dbReference>
<dbReference type="RefSeq" id="WP_157523350.1">
    <property type="nucleotide sequence ID" value="NZ_CP066775.1"/>
</dbReference>
<dbReference type="EMBL" id="CP066775">
    <property type="protein sequence ID" value="QQL49945.1"/>
    <property type="molecule type" value="Genomic_DNA"/>
</dbReference>
<evidence type="ECO:0000313" key="3">
    <source>
        <dbReference type="Proteomes" id="UP000429232"/>
    </source>
</evidence>
<dbReference type="PANTHER" id="PTHR44591">
    <property type="entry name" value="STRESS RESPONSE REGULATOR PROTEIN 1"/>
    <property type="match status" value="1"/>
</dbReference>
<reference evidence="2 3" key="1">
    <citation type="submission" date="2020-12" db="EMBL/GenBank/DDBJ databases">
        <title>HMF7856_wgs.fasta genome submission.</title>
        <authorList>
            <person name="Kang H."/>
            <person name="Kim H."/>
            <person name="Joh K."/>
        </authorList>
    </citation>
    <scope>NUCLEOTIDE SEQUENCE [LARGE SCALE GENOMIC DNA]</scope>
    <source>
        <strain evidence="2 3">HMF7856</strain>
    </source>
</reference>
<accession>A0A6I4HVS6</accession>
<keyword evidence="1" id="KW-0597">Phosphoprotein</keyword>
<proteinExistence type="predicted"/>
<dbReference type="InterPro" id="IPR011006">
    <property type="entry name" value="CheY-like_superfamily"/>
</dbReference>
<keyword evidence="3" id="KW-1185">Reference proteome</keyword>
<dbReference type="InterPro" id="IPR050595">
    <property type="entry name" value="Bact_response_regulator"/>
</dbReference>
<protein>
    <submittedName>
        <fullName evidence="2">Response regulator</fullName>
    </submittedName>
</protein>
<dbReference type="KEGG" id="mgik:GO620_000400"/>
<dbReference type="PROSITE" id="PS50110">
    <property type="entry name" value="RESPONSE_REGULATORY"/>
    <property type="match status" value="1"/>
</dbReference>
<sequence length="126" mass="14144">MPVTNNSKKILILEDNGDIIELLKEFLPPLGYEVIAFNSVTDIITIIKENKPSIVIIDYLLGSINGGEYCAQIKKNKETEDIPVIMLSGHQRVIESLGNYGWNSFIAKPFDLDELAIEIKKLLNNI</sequence>
<dbReference type="Gene3D" id="3.40.50.2300">
    <property type="match status" value="1"/>
</dbReference>
<dbReference type="Proteomes" id="UP000429232">
    <property type="component" value="Chromosome"/>
</dbReference>
<dbReference type="PANTHER" id="PTHR44591:SF3">
    <property type="entry name" value="RESPONSE REGULATORY DOMAIN-CONTAINING PROTEIN"/>
    <property type="match status" value="1"/>
</dbReference>
<name>A0A6I4HVS6_9SPHI</name>